<proteinExistence type="predicted"/>
<dbReference type="EMBL" id="PZDI01000011">
    <property type="protein sequence ID" value="PTH18800.1"/>
    <property type="molecule type" value="Genomic_DNA"/>
</dbReference>
<keyword evidence="4" id="KW-1185">Reference proteome</keyword>
<evidence type="ECO:0000313" key="4">
    <source>
        <dbReference type="Proteomes" id="UP000242694"/>
    </source>
</evidence>
<comment type="caution">
    <text evidence="3">The sequence shown here is derived from an EMBL/GenBank/DDBJ whole genome shotgun (WGS) entry which is preliminary data.</text>
</comment>
<keyword evidence="2" id="KW-0472">Membrane</keyword>
<evidence type="ECO:0000313" key="3">
    <source>
        <dbReference type="EMBL" id="PTH18800.1"/>
    </source>
</evidence>
<dbReference type="RefSeq" id="WP_107391889.1">
    <property type="nucleotide sequence ID" value="NZ_JAHCOE010000001.1"/>
</dbReference>
<sequence length="81" mass="9740">MSENKEPEVLDPDDRDYKDDDYFERQTHPAYNYDDPHRHVYQRHVSFGCGPFGCVTGCLFWIMISMLVSLLLTWLVNMFFW</sequence>
<reference evidence="3 4" key="1">
    <citation type="journal article" date="2016" name="Front. Microbiol.">
        <title>Comprehensive Phylogenetic Analysis of Bovine Non-aureus Staphylococci Species Based on Whole-Genome Sequencing.</title>
        <authorList>
            <person name="Naushad S."/>
            <person name="Barkema H.W."/>
            <person name="Luby C."/>
            <person name="Condas L.A."/>
            <person name="Nobrega D.B."/>
            <person name="Carson D.A."/>
            <person name="De Buck J."/>
        </authorList>
    </citation>
    <scope>NUCLEOTIDE SEQUENCE [LARGE SCALE GENOMIC DNA]</scope>
    <source>
        <strain evidence="3 4">SNUC 993</strain>
    </source>
</reference>
<keyword evidence="2" id="KW-0812">Transmembrane</keyword>
<protein>
    <submittedName>
        <fullName evidence="3">Uncharacterized protein</fullName>
    </submittedName>
</protein>
<evidence type="ECO:0000256" key="2">
    <source>
        <dbReference type="SAM" id="Phobius"/>
    </source>
</evidence>
<gene>
    <name evidence="3" type="ORF">BU607_03710</name>
</gene>
<organism evidence="3 4">
    <name type="scientific">Staphylococcus auricularis</name>
    <dbReference type="NCBI Taxonomy" id="29379"/>
    <lineage>
        <taxon>Bacteria</taxon>
        <taxon>Bacillati</taxon>
        <taxon>Bacillota</taxon>
        <taxon>Bacilli</taxon>
        <taxon>Bacillales</taxon>
        <taxon>Staphylococcaceae</taxon>
        <taxon>Staphylococcus</taxon>
    </lineage>
</organism>
<feature type="transmembrane region" description="Helical" evidence="2">
    <location>
        <begin position="60"/>
        <end position="80"/>
    </location>
</feature>
<keyword evidence="2" id="KW-1133">Transmembrane helix</keyword>
<name>A0ABX5II94_9STAP</name>
<dbReference type="Proteomes" id="UP000242694">
    <property type="component" value="Unassembled WGS sequence"/>
</dbReference>
<feature type="region of interest" description="Disordered" evidence="1">
    <location>
        <begin position="1"/>
        <end position="20"/>
    </location>
</feature>
<evidence type="ECO:0000256" key="1">
    <source>
        <dbReference type="SAM" id="MobiDB-lite"/>
    </source>
</evidence>
<accession>A0ABX5II94</accession>